<dbReference type="SUPFAM" id="SSF161098">
    <property type="entry name" value="MetI-like"/>
    <property type="match status" value="1"/>
</dbReference>
<evidence type="ECO:0000256" key="1">
    <source>
        <dbReference type="ARBA" id="ARBA00004141"/>
    </source>
</evidence>
<feature type="transmembrane region" description="Helical" evidence="6">
    <location>
        <begin position="40"/>
        <end position="64"/>
    </location>
</feature>
<protein>
    <submittedName>
        <fullName evidence="8">ABC transporter permease</fullName>
    </submittedName>
</protein>
<organism evidence="8 9">
    <name type="scientific">Anaerofilum hominis</name>
    <dbReference type="NCBI Taxonomy" id="2763016"/>
    <lineage>
        <taxon>Bacteria</taxon>
        <taxon>Bacillati</taxon>
        <taxon>Bacillota</taxon>
        <taxon>Clostridia</taxon>
        <taxon>Eubacteriales</taxon>
        <taxon>Oscillospiraceae</taxon>
        <taxon>Anaerofilum</taxon>
    </lineage>
</organism>
<comment type="similarity">
    <text evidence="6">Belongs to the binding-protein-dependent transport system permease family.</text>
</comment>
<dbReference type="Pfam" id="PF00528">
    <property type="entry name" value="BPD_transp_1"/>
    <property type="match status" value="1"/>
</dbReference>
<dbReference type="CDD" id="cd06261">
    <property type="entry name" value="TM_PBP2"/>
    <property type="match status" value="1"/>
</dbReference>
<evidence type="ECO:0000256" key="6">
    <source>
        <dbReference type="RuleBase" id="RU363032"/>
    </source>
</evidence>
<keyword evidence="5 6" id="KW-0472">Membrane</keyword>
<accession>A0A923IAI4</accession>
<dbReference type="RefSeq" id="WP_186888218.1">
    <property type="nucleotide sequence ID" value="NZ_JACONZ010000003.1"/>
</dbReference>
<dbReference type="GO" id="GO:0055085">
    <property type="term" value="P:transmembrane transport"/>
    <property type="evidence" value="ECO:0007669"/>
    <property type="project" value="InterPro"/>
</dbReference>
<feature type="domain" description="ABC transmembrane type-1" evidence="7">
    <location>
        <begin position="6"/>
        <end position="185"/>
    </location>
</feature>
<feature type="transmembrane region" description="Helical" evidence="6">
    <location>
        <begin position="120"/>
        <end position="147"/>
    </location>
</feature>
<feature type="transmembrane region" description="Helical" evidence="6">
    <location>
        <begin position="167"/>
        <end position="188"/>
    </location>
</feature>
<dbReference type="InterPro" id="IPR000515">
    <property type="entry name" value="MetI-like"/>
</dbReference>
<dbReference type="PANTHER" id="PTHR30177">
    <property type="entry name" value="GLYCINE BETAINE/L-PROLINE TRANSPORT SYSTEM PERMEASE PROTEIN PROW"/>
    <property type="match status" value="1"/>
</dbReference>
<reference evidence="8" key="1">
    <citation type="submission" date="2020-08" db="EMBL/GenBank/DDBJ databases">
        <title>Genome public.</title>
        <authorList>
            <person name="Liu C."/>
            <person name="Sun Q."/>
        </authorList>
    </citation>
    <scope>NUCLEOTIDE SEQUENCE</scope>
    <source>
        <strain evidence="8">BX8</strain>
    </source>
</reference>
<feature type="transmembrane region" description="Helical" evidence="6">
    <location>
        <begin position="70"/>
        <end position="88"/>
    </location>
</feature>
<dbReference type="AlphaFoldDB" id="A0A923IAI4"/>
<dbReference type="EMBL" id="JACONZ010000003">
    <property type="protein sequence ID" value="MBC5581861.1"/>
    <property type="molecule type" value="Genomic_DNA"/>
</dbReference>
<dbReference type="GO" id="GO:0005886">
    <property type="term" value="C:plasma membrane"/>
    <property type="evidence" value="ECO:0007669"/>
    <property type="project" value="UniProtKB-SubCell"/>
</dbReference>
<dbReference type="PROSITE" id="PS50928">
    <property type="entry name" value="ABC_TM1"/>
    <property type="match status" value="1"/>
</dbReference>
<dbReference type="Proteomes" id="UP000659630">
    <property type="component" value="Unassembled WGS sequence"/>
</dbReference>
<evidence type="ECO:0000313" key="9">
    <source>
        <dbReference type="Proteomes" id="UP000659630"/>
    </source>
</evidence>
<evidence type="ECO:0000259" key="7">
    <source>
        <dbReference type="PROSITE" id="PS50928"/>
    </source>
</evidence>
<evidence type="ECO:0000256" key="3">
    <source>
        <dbReference type="ARBA" id="ARBA00022692"/>
    </source>
</evidence>
<dbReference type="PANTHER" id="PTHR30177:SF4">
    <property type="entry name" value="OSMOPROTECTANT IMPORT PERMEASE PROTEIN OSMW"/>
    <property type="match status" value="1"/>
</dbReference>
<evidence type="ECO:0000256" key="4">
    <source>
        <dbReference type="ARBA" id="ARBA00022989"/>
    </source>
</evidence>
<keyword evidence="9" id="KW-1185">Reference proteome</keyword>
<keyword evidence="2 6" id="KW-0813">Transport</keyword>
<gene>
    <name evidence="8" type="ORF">H8S23_10105</name>
</gene>
<sequence length="197" mass="21461">MDWSRVWEHFTIVAIASVFTILLGLLLGFTAHLNRKAGKVILAVVDVLQTIPALALLGIIMVFFGGSRTTVIVGLVLYSLLPVVRNTCTGLESVSPAVKEAALGMGMSKTYRLFRVEFPIAFPTIFTGIRIAVVTSISVAVFGTFVGGGGLGQVIYRGIYVQDMSRILFGTVSLMVMAVVLDFIMSLVEKRLYRHQM</sequence>
<keyword evidence="4 6" id="KW-1133">Transmembrane helix</keyword>
<dbReference type="InterPro" id="IPR035906">
    <property type="entry name" value="MetI-like_sf"/>
</dbReference>
<evidence type="ECO:0000256" key="2">
    <source>
        <dbReference type="ARBA" id="ARBA00022448"/>
    </source>
</evidence>
<comment type="subcellular location">
    <subcellularLocation>
        <location evidence="6">Cell membrane</location>
        <topology evidence="6">Multi-pass membrane protein</topology>
    </subcellularLocation>
    <subcellularLocation>
        <location evidence="1">Membrane</location>
        <topology evidence="1">Multi-pass membrane protein</topology>
    </subcellularLocation>
</comment>
<dbReference type="InterPro" id="IPR051204">
    <property type="entry name" value="ABC_transp_perm/SBD"/>
</dbReference>
<proteinExistence type="inferred from homology"/>
<dbReference type="Gene3D" id="1.10.3720.10">
    <property type="entry name" value="MetI-like"/>
    <property type="match status" value="1"/>
</dbReference>
<dbReference type="FunFam" id="1.10.3720.10:FF:000001">
    <property type="entry name" value="Glycine betaine ABC transporter, permease"/>
    <property type="match status" value="1"/>
</dbReference>
<name>A0A923IAI4_9FIRM</name>
<evidence type="ECO:0000256" key="5">
    <source>
        <dbReference type="ARBA" id="ARBA00023136"/>
    </source>
</evidence>
<comment type="caution">
    <text evidence="8">The sequence shown here is derived from an EMBL/GenBank/DDBJ whole genome shotgun (WGS) entry which is preliminary data.</text>
</comment>
<dbReference type="GO" id="GO:0031460">
    <property type="term" value="P:glycine betaine transport"/>
    <property type="evidence" value="ECO:0007669"/>
    <property type="project" value="TreeGrafter"/>
</dbReference>
<evidence type="ECO:0000313" key="8">
    <source>
        <dbReference type="EMBL" id="MBC5581861.1"/>
    </source>
</evidence>
<feature type="transmembrane region" description="Helical" evidence="6">
    <location>
        <begin position="6"/>
        <end position="28"/>
    </location>
</feature>
<keyword evidence="3 6" id="KW-0812">Transmembrane</keyword>